<sequence length="140" mass="15798">MYLPIGAEIVITEDNKPLIIRANLYPAPLNMIGGTKWGYINESGKFIIKPYYDSASSFQDNGLAIVGVGSLYGIIDYNNNYIVSPKYNFIGEFSNNRAAVMDDKGFNIFYISEDGLYIYFYPYDIGPYSAGFPTFKIPYK</sequence>
<feature type="domain" description="DUF3298" evidence="1">
    <location>
        <begin position="98"/>
        <end position="140"/>
    </location>
</feature>
<protein>
    <submittedName>
        <fullName evidence="2">WG repeat-containing protein</fullName>
    </submittedName>
</protein>
<evidence type="ECO:0000313" key="3">
    <source>
        <dbReference type="Proteomes" id="UP000740830"/>
    </source>
</evidence>
<name>A0ABS6C1U7_9CLOT</name>
<dbReference type="InterPro" id="IPR032774">
    <property type="entry name" value="WG_beta_rep"/>
</dbReference>
<dbReference type="Pfam" id="PF11738">
    <property type="entry name" value="DUF3298"/>
    <property type="match status" value="1"/>
</dbReference>
<dbReference type="PANTHER" id="PTHR37841:SF1">
    <property type="entry name" value="DUF3298 DOMAIN-CONTAINING PROTEIN"/>
    <property type="match status" value="1"/>
</dbReference>
<evidence type="ECO:0000259" key="1">
    <source>
        <dbReference type="Pfam" id="PF11738"/>
    </source>
</evidence>
<dbReference type="InterPro" id="IPR021729">
    <property type="entry name" value="DUF3298"/>
</dbReference>
<accession>A0ABS6C1U7</accession>
<reference evidence="2 3" key="1">
    <citation type="submission" date="2021-06" db="EMBL/GenBank/DDBJ databases">
        <title>Clostridia strains as spoilage organisms.</title>
        <authorList>
            <person name="Wambui J."/>
            <person name="Stephan R."/>
            <person name="Stevens M.J.A."/>
        </authorList>
    </citation>
    <scope>NUCLEOTIDE SEQUENCE [LARGE SCALE GENOMIC DNA]</scope>
    <source>
        <strain evidence="2 3">CM013</strain>
    </source>
</reference>
<dbReference type="Pfam" id="PF14903">
    <property type="entry name" value="WG_beta_rep"/>
    <property type="match status" value="1"/>
</dbReference>
<comment type="caution">
    <text evidence="2">The sequence shown here is derived from an EMBL/GenBank/DDBJ whole genome shotgun (WGS) entry which is preliminary data.</text>
</comment>
<keyword evidence="3" id="KW-1185">Reference proteome</keyword>
<proteinExistence type="predicted"/>
<dbReference type="EMBL" id="JAHLDG010000006">
    <property type="protein sequence ID" value="MBU3219452.1"/>
    <property type="molecule type" value="Genomic_DNA"/>
</dbReference>
<organism evidence="2 3">
    <name type="scientific">Clostridium algidicarnis</name>
    <dbReference type="NCBI Taxonomy" id="37659"/>
    <lineage>
        <taxon>Bacteria</taxon>
        <taxon>Bacillati</taxon>
        <taxon>Bacillota</taxon>
        <taxon>Clostridia</taxon>
        <taxon>Eubacteriales</taxon>
        <taxon>Clostridiaceae</taxon>
        <taxon>Clostridium</taxon>
    </lineage>
</organism>
<dbReference type="PANTHER" id="PTHR37841">
    <property type="entry name" value="GLR2918 PROTEIN"/>
    <property type="match status" value="1"/>
</dbReference>
<dbReference type="Proteomes" id="UP000740830">
    <property type="component" value="Unassembled WGS sequence"/>
</dbReference>
<gene>
    <name evidence="2" type="ORF">KPL27_04950</name>
</gene>
<evidence type="ECO:0000313" key="2">
    <source>
        <dbReference type="EMBL" id="MBU3219452.1"/>
    </source>
</evidence>